<reference evidence="1 2" key="1">
    <citation type="submission" date="2019-05" db="EMBL/GenBank/DDBJ databases">
        <title>Streptomyces sp. NEAU-C151, a novel actinomycete isolated from soil.</title>
        <authorList>
            <person name="Han L."/>
            <person name="Jiang H."/>
        </authorList>
    </citation>
    <scope>NUCLEOTIDE SEQUENCE [LARGE SCALE GENOMIC DNA]</scope>
    <source>
        <strain evidence="1 2">NEAU-C151</strain>
    </source>
</reference>
<organism evidence="1 2">
    <name type="scientific">Streptomyces montanus</name>
    <dbReference type="NCBI Taxonomy" id="2580423"/>
    <lineage>
        <taxon>Bacteria</taxon>
        <taxon>Bacillati</taxon>
        <taxon>Actinomycetota</taxon>
        <taxon>Actinomycetes</taxon>
        <taxon>Kitasatosporales</taxon>
        <taxon>Streptomycetaceae</taxon>
        <taxon>Streptomyces</taxon>
    </lineage>
</organism>
<name>A0A5R9FN67_9ACTN</name>
<dbReference type="RefSeq" id="WP_138045618.1">
    <property type="nucleotide sequence ID" value="NZ_VBZC01000014.1"/>
</dbReference>
<protein>
    <submittedName>
        <fullName evidence="1">Uncharacterized protein</fullName>
    </submittedName>
</protein>
<proteinExistence type="predicted"/>
<accession>A0A5R9FN67</accession>
<keyword evidence="2" id="KW-1185">Reference proteome</keyword>
<evidence type="ECO:0000313" key="2">
    <source>
        <dbReference type="Proteomes" id="UP000305906"/>
    </source>
</evidence>
<dbReference type="Proteomes" id="UP000305906">
    <property type="component" value="Unassembled WGS sequence"/>
</dbReference>
<dbReference type="AlphaFoldDB" id="A0A5R9FN67"/>
<evidence type="ECO:0000313" key="1">
    <source>
        <dbReference type="EMBL" id="TLS45367.1"/>
    </source>
</evidence>
<gene>
    <name evidence="1" type="ORF">FE633_14940</name>
</gene>
<sequence>MDTPDPTNLPARREEIALKLGLASERVTDSVIEQIADDPLFLHHLELCKDQPEMLDMLLGESNDRNGGKAGIGLSASPQRPPAPGNAELLGRAGAALGRWIASGFGRVTDDEYRARLATCGECEHLTVPPRAGFYRLMGATDEKTVCGLCGCDTRRKAWLATEQCPDHRWKAATG</sequence>
<comment type="caution">
    <text evidence="1">The sequence shown here is derived from an EMBL/GenBank/DDBJ whole genome shotgun (WGS) entry which is preliminary data.</text>
</comment>
<dbReference type="EMBL" id="VBZC01000014">
    <property type="protein sequence ID" value="TLS45367.1"/>
    <property type="molecule type" value="Genomic_DNA"/>
</dbReference>